<evidence type="ECO:0000313" key="3">
    <source>
        <dbReference type="EMBL" id="ACZ40129.1"/>
    </source>
</evidence>
<dbReference type="Proteomes" id="UP000002027">
    <property type="component" value="Chromosome 2"/>
</dbReference>
<gene>
    <name evidence="3" type="ordered locus">Sthe_2715</name>
</gene>
<dbReference type="InterPro" id="IPR006311">
    <property type="entry name" value="TAT_signal"/>
</dbReference>
<dbReference type="Pfam" id="PF13343">
    <property type="entry name" value="SBP_bac_6"/>
    <property type="match status" value="1"/>
</dbReference>
<organism evidence="3 4">
    <name type="scientific">Sphaerobacter thermophilus (strain ATCC 49802 / DSM 20745 / KCCM 41009 / NCIMB 13125 / S 6022)</name>
    <dbReference type="NCBI Taxonomy" id="479434"/>
    <lineage>
        <taxon>Bacteria</taxon>
        <taxon>Pseudomonadati</taxon>
        <taxon>Thermomicrobiota</taxon>
        <taxon>Thermomicrobia</taxon>
        <taxon>Sphaerobacterales</taxon>
        <taxon>Sphaerobacterineae</taxon>
        <taxon>Sphaerobacteraceae</taxon>
        <taxon>Sphaerobacter</taxon>
    </lineage>
</organism>
<feature type="region of interest" description="Disordered" evidence="2">
    <location>
        <begin position="30"/>
        <end position="82"/>
    </location>
</feature>
<feature type="compositionally biased region" description="Low complexity" evidence="2">
    <location>
        <begin position="30"/>
        <end position="69"/>
    </location>
</feature>
<dbReference type="PROSITE" id="PS51257">
    <property type="entry name" value="PROKAR_LIPOPROTEIN"/>
    <property type="match status" value="1"/>
</dbReference>
<dbReference type="EMBL" id="CP001824">
    <property type="protein sequence ID" value="ACZ40129.1"/>
    <property type="molecule type" value="Genomic_DNA"/>
</dbReference>
<dbReference type="eggNOG" id="COG1840">
    <property type="taxonomic scope" value="Bacteria"/>
</dbReference>
<dbReference type="InParanoid" id="D1C8I6"/>
<proteinExistence type="predicted"/>
<dbReference type="PANTHER" id="PTHR30006">
    <property type="entry name" value="THIAMINE-BINDING PERIPLASMIC PROTEIN-RELATED"/>
    <property type="match status" value="1"/>
</dbReference>
<dbReference type="PANTHER" id="PTHR30006:SF2">
    <property type="entry name" value="ABC TRANSPORTER SUBSTRATE-BINDING PROTEIN"/>
    <property type="match status" value="1"/>
</dbReference>
<reference evidence="4" key="1">
    <citation type="submission" date="2009-11" db="EMBL/GenBank/DDBJ databases">
        <title>The complete chromosome 2 of Sphaerobacter thermophilus DSM 20745.</title>
        <authorList>
            <person name="Lucas S."/>
            <person name="Copeland A."/>
            <person name="Lapidus A."/>
            <person name="Glavina del Rio T."/>
            <person name="Dalin E."/>
            <person name="Tice H."/>
            <person name="Bruce D."/>
            <person name="Goodwin L."/>
            <person name="Pitluck S."/>
            <person name="Kyrpides N."/>
            <person name="Mavromatis K."/>
            <person name="Ivanova N."/>
            <person name="Mikhailova N."/>
            <person name="LaButti K.M."/>
            <person name="Clum A."/>
            <person name="Sun H.I."/>
            <person name="Brettin T."/>
            <person name="Detter J.C."/>
            <person name="Han C."/>
            <person name="Larimer F."/>
            <person name="Land M."/>
            <person name="Hauser L."/>
            <person name="Markowitz V."/>
            <person name="Cheng J.F."/>
            <person name="Hugenholtz P."/>
            <person name="Woyke T."/>
            <person name="Wu D."/>
            <person name="Steenblock K."/>
            <person name="Schneider S."/>
            <person name="Pukall R."/>
            <person name="Goeker M."/>
            <person name="Klenk H.P."/>
            <person name="Eisen J.A."/>
        </authorList>
    </citation>
    <scope>NUCLEOTIDE SEQUENCE [LARGE SCALE GENOMIC DNA]</scope>
    <source>
        <strain evidence="4">ATCC 49802 / DSM 20745 / S 6022</strain>
    </source>
</reference>
<keyword evidence="4" id="KW-1185">Reference proteome</keyword>
<dbReference type="RefSeq" id="WP_012873167.1">
    <property type="nucleotide sequence ID" value="NC_013524.1"/>
</dbReference>
<accession>D1C8I6</accession>
<evidence type="ECO:0000313" key="4">
    <source>
        <dbReference type="Proteomes" id="UP000002027"/>
    </source>
</evidence>
<dbReference type="AlphaFoldDB" id="D1C8I6"/>
<keyword evidence="1" id="KW-0732">Signal</keyword>
<sequence length="405" mass="43046">MDRPLSRRDLLRYGAFSFVSLGAGALLSACGGGSETPTPEAAAQTTPTPMEASATAAASPTAGPSPTASGEAQASPEASGATADWDEVVAQAREEGQLVLYDGHGGAIPTIGYAAQEFQAEYGIQVDVSAMRASEGQERVRVEQQAGQPVADLVTIGSTQAWLMINQDKTVQPIGDLPNLSRVSEEVMAQAEGFGLTEYAVFEAIQVYGVLVNTRLVPEGEEPRTWEDVLDPKWIGQIIMDDPRAIGGGFVFFSAALVGLGEEFLRNLAAQEPVLTRNIADSANRVARGEFALMIPFALGLFPQVKDVPTVKVVMPEPGAPFVLQGISIPAEVRHPNAARLFIDYLLSDKIQEHLAANYLRPVVDSALEAAPPEARDLLSAPLLGTSDPPRSEERLALAAEIFQE</sequence>
<dbReference type="OrthoDB" id="9769319at2"/>
<dbReference type="PROSITE" id="PS51318">
    <property type="entry name" value="TAT"/>
    <property type="match status" value="1"/>
</dbReference>
<dbReference type="SUPFAM" id="SSF53850">
    <property type="entry name" value="Periplasmic binding protein-like II"/>
    <property type="match status" value="1"/>
</dbReference>
<protein>
    <submittedName>
        <fullName evidence="3">Extracellular solute-binding protein family 1</fullName>
    </submittedName>
</protein>
<reference evidence="3 4" key="2">
    <citation type="journal article" date="2010" name="Stand. Genomic Sci.">
        <title>Complete genome sequence of Desulfohalobium retbaense type strain (HR(100)).</title>
        <authorList>
            <person name="Spring S."/>
            <person name="Nolan M."/>
            <person name="Lapidus A."/>
            <person name="Glavina Del Rio T."/>
            <person name="Copeland A."/>
            <person name="Tice H."/>
            <person name="Cheng J.F."/>
            <person name="Lucas S."/>
            <person name="Land M."/>
            <person name="Chen F."/>
            <person name="Bruce D."/>
            <person name="Goodwin L."/>
            <person name="Pitluck S."/>
            <person name="Ivanova N."/>
            <person name="Mavromatis K."/>
            <person name="Mikhailova N."/>
            <person name="Pati A."/>
            <person name="Chen A."/>
            <person name="Palaniappan K."/>
            <person name="Hauser L."/>
            <person name="Chang Y.J."/>
            <person name="Jeffries C.D."/>
            <person name="Munk C."/>
            <person name="Kiss H."/>
            <person name="Chain P."/>
            <person name="Han C."/>
            <person name="Brettin T."/>
            <person name="Detter J.C."/>
            <person name="Schuler E."/>
            <person name="Goker M."/>
            <person name="Rohde M."/>
            <person name="Bristow J."/>
            <person name="Eisen J.A."/>
            <person name="Markowitz V."/>
            <person name="Hugenholtz P."/>
            <person name="Kyrpides N.C."/>
            <person name="Klenk H.P."/>
        </authorList>
    </citation>
    <scope>NUCLEOTIDE SEQUENCE [LARGE SCALE GENOMIC DNA]</scope>
    <source>
        <strain evidence="4">ATCC 49802 / DSM 20745 / S 6022</strain>
    </source>
</reference>
<dbReference type="Gene3D" id="3.40.190.10">
    <property type="entry name" value="Periplasmic binding protein-like II"/>
    <property type="match status" value="2"/>
</dbReference>
<name>D1C8I6_SPHTD</name>
<evidence type="ECO:0000256" key="1">
    <source>
        <dbReference type="ARBA" id="ARBA00022729"/>
    </source>
</evidence>
<dbReference type="HOGENOM" id="CLU_054563_0_0_0"/>
<dbReference type="STRING" id="479434.Sthe_2715"/>
<evidence type="ECO:0000256" key="2">
    <source>
        <dbReference type="SAM" id="MobiDB-lite"/>
    </source>
</evidence>
<dbReference type="KEGG" id="sti:Sthe_2715"/>